<reference evidence="2" key="1">
    <citation type="submission" date="2015-10" db="EMBL/GenBank/DDBJ databases">
        <authorList>
            <person name="Lehtovirta-Morley L.E."/>
            <person name="Vieille C."/>
        </authorList>
    </citation>
    <scope>NUCLEOTIDE SEQUENCE [LARGE SCALE GENOMIC DNA]</scope>
</reference>
<protein>
    <submittedName>
        <fullName evidence="1">Uncharacterized protein</fullName>
    </submittedName>
</protein>
<sequence length="131" mass="14659">MGKVIEVVDPERINRVPDKTIVLMSGGNFLEQGHVVKNVSLNLYIQKKDEKLGPFSLITVLVETDKGLVEMTYDEGYRGVNAIEEAATFLTSHIGISGLILRSVMQLDQSMDKNNLLVLQSDDQDVEFYEV</sequence>
<organism evidence="1 2">
    <name type="scientific">Nitrosotalea devaniterrae</name>
    <dbReference type="NCBI Taxonomy" id="1078905"/>
    <lineage>
        <taxon>Archaea</taxon>
        <taxon>Nitrososphaerota</taxon>
        <taxon>Nitrososphaeria</taxon>
        <taxon>Nitrosotaleales</taxon>
        <taxon>Nitrosotaleaceae</taxon>
        <taxon>Nitrosotalea</taxon>
    </lineage>
</organism>
<dbReference type="Proteomes" id="UP000196239">
    <property type="component" value="Chromosome 1"/>
</dbReference>
<dbReference type="KEGG" id="ndv:NDEV_1062"/>
<name>A0A128A3D1_9ARCH</name>
<keyword evidence="2" id="KW-1185">Reference proteome</keyword>
<dbReference type="AlphaFoldDB" id="A0A128A3D1"/>
<accession>A0A128A3D1</accession>
<evidence type="ECO:0000313" key="2">
    <source>
        <dbReference type="Proteomes" id="UP000196239"/>
    </source>
</evidence>
<proteinExistence type="predicted"/>
<dbReference type="EMBL" id="LN890280">
    <property type="protein sequence ID" value="CUR51827.1"/>
    <property type="molecule type" value="Genomic_DNA"/>
</dbReference>
<gene>
    <name evidence="1" type="ORF">NDEV_1062</name>
</gene>
<evidence type="ECO:0000313" key="1">
    <source>
        <dbReference type="EMBL" id="CUR51827.1"/>
    </source>
</evidence>